<evidence type="ECO:0000313" key="2">
    <source>
        <dbReference type="EMBL" id="SNV04891.1"/>
    </source>
</evidence>
<name>A0A239U420_9FIRM</name>
<dbReference type="InterPro" id="IPR056906">
    <property type="entry name" value="ORF2/G2P_dom"/>
</dbReference>
<protein>
    <recommendedName>
        <fullName evidence="1">Replication-associated protein ORF2/G2P domain-containing protein</fullName>
    </recommendedName>
</protein>
<evidence type="ECO:0000313" key="3">
    <source>
        <dbReference type="Proteomes" id="UP000215383"/>
    </source>
</evidence>
<dbReference type="EMBL" id="LT906446">
    <property type="protein sequence ID" value="SNV04891.1"/>
    <property type="molecule type" value="Genomic_DNA"/>
</dbReference>
<dbReference type="Pfam" id="PF23343">
    <property type="entry name" value="REP_ORF2-G2P"/>
    <property type="match status" value="1"/>
</dbReference>
<dbReference type="GeneID" id="78508044"/>
<sequence length="252" mass="30010">MAYKREIISIRNDDILEITKSKRLPVKNRLRCIKMNTTSEQQEKRNIKYATNLLRLLLLQNFNENDLYCTLTYDKPVAGEQAKKHLANFRKRLQRLAKKLNVDIKYIAVTEIGGKNRIHHHIIINTSKNIIKVSHIRDIWKNGFVKIKLYGGTLQDAENLANYFIKKDSNAFYLLPNIYKKRWNSSKNLQKPQRSTAVIHHKNWRLQPKTKKGYYLDTHSIINGFYTFESGIEYEYQFYRLIRIHPKNRQSK</sequence>
<feature type="domain" description="Replication-associated protein ORF2/G2P" evidence="1">
    <location>
        <begin position="67"/>
        <end position="167"/>
    </location>
</feature>
<organism evidence="2 3">
    <name type="scientific">Megamonas hypermegale</name>
    <dbReference type="NCBI Taxonomy" id="158847"/>
    <lineage>
        <taxon>Bacteria</taxon>
        <taxon>Bacillati</taxon>
        <taxon>Bacillota</taxon>
        <taxon>Negativicutes</taxon>
        <taxon>Selenomonadales</taxon>
        <taxon>Selenomonadaceae</taxon>
        <taxon>Megamonas</taxon>
    </lineage>
</organism>
<accession>A0A239U420</accession>
<dbReference type="Proteomes" id="UP000215383">
    <property type="component" value="Chromosome 1"/>
</dbReference>
<gene>
    <name evidence="2" type="ORF">SAMEA4364220_02061</name>
</gene>
<evidence type="ECO:0000259" key="1">
    <source>
        <dbReference type="Pfam" id="PF23343"/>
    </source>
</evidence>
<dbReference type="eggNOG" id="ENOG5031EKC">
    <property type="taxonomic scope" value="Bacteria"/>
</dbReference>
<dbReference type="RefSeq" id="WP_027889994.1">
    <property type="nucleotide sequence ID" value="NZ_LT906446.1"/>
</dbReference>
<dbReference type="AlphaFoldDB" id="A0A239U420"/>
<proteinExistence type="predicted"/>
<reference evidence="2 3" key="1">
    <citation type="submission" date="2017-06" db="EMBL/GenBank/DDBJ databases">
        <authorList>
            <consortium name="Pathogen Informatics"/>
        </authorList>
    </citation>
    <scope>NUCLEOTIDE SEQUENCE [LARGE SCALE GENOMIC DNA]</scope>
    <source>
        <strain evidence="2 3">NCTC10570</strain>
    </source>
</reference>
<keyword evidence="3" id="KW-1185">Reference proteome</keyword>